<reference evidence="3" key="1">
    <citation type="journal article" date="2012" name="Science">
        <title>The Paleozoic origin of enzymatic lignin decomposition reconstructed from 31 fungal genomes.</title>
        <authorList>
            <person name="Floudas D."/>
            <person name="Binder M."/>
            <person name="Riley R."/>
            <person name="Barry K."/>
            <person name="Blanchette R.A."/>
            <person name="Henrissat B."/>
            <person name="Martinez A.T."/>
            <person name="Otillar R."/>
            <person name="Spatafora J.W."/>
            <person name="Yadav J.S."/>
            <person name="Aerts A."/>
            <person name="Benoit I."/>
            <person name="Boyd A."/>
            <person name="Carlson A."/>
            <person name="Copeland A."/>
            <person name="Coutinho P.M."/>
            <person name="de Vries R.P."/>
            <person name="Ferreira P."/>
            <person name="Findley K."/>
            <person name="Foster B."/>
            <person name="Gaskell J."/>
            <person name="Glotzer D."/>
            <person name="Gorecki P."/>
            <person name="Heitman J."/>
            <person name="Hesse C."/>
            <person name="Hori C."/>
            <person name="Igarashi K."/>
            <person name="Jurgens J.A."/>
            <person name="Kallen N."/>
            <person name="Kersten P."/>
            <person name="Kohler A."/>
            <person name="Kuees U."/>
            <person name="Kumar T.K.A."/>
            <person name="Kuo A."/>
            <person name="LaButti K."/>
            <person name="Larrondo L.F."/>
            <person name="Lindquist E."/>
            <person name="Ling A."/>
            <person name="Lombard V."/>
            <person name="Lucas S."/>
            <person name="Lundell T."/>
            <person name="Martin R."/>
            <person name="McLaughlin D.J."/>
            <person name="Morgenstern I."/>
            <person name="Morin E."/>
            <person name="Murat C."/>
            <person name="Nagy L.G."/>
            <person name="Nolan M."/>
            <person name="Ohm R.A."/>
            <person name="Patyshakuliyeva A."/>
            <person name="Rokas A."/>
            <person name="Ruiz-Duenas F.J."/>
            <person name="Sabat G."/>
            <person name="Salamov A."/>
            <person name="Samejima M."/>
            <person name="Schmutz J."/>
            <person name="Slot J.C."/>
            <person name="St John F."/>
            <person name="Stenlid J."/>
            <person name="Sun H."/>
            <person name="Sun S."/>
            <person name="Syed K."/>
            <person name="Tsang A."/>
            <person name="Wiebenga A."/>
            <person name="Young D."/>
            <person name="Pisabarro A."/>
            <person name="Eastwood D.C."/>
            <person name="Martin F."/>
            <person name="Cullen D."/>
            <person name="Grigoriev I.V."/>
            <person name="Hibbett D.S."/>
        </authorList>
    </citation>
    <scope>NUCLEOTIDE SEQUENCE [LARGE SCALE GENOMIC DNA]</scope>
    <source>
        <strain evidence="3">RWD-64-598 SS2</strain>
    </source>
</reference>
<dbReference type="GeneID" id="19208993"/>
<gene>
    <name evidence="2" type="ORF">CONPUDRAFT_72117</name>
</gene>
<dbReference type="AlphaFoldDB" id="A0A5M3MRA1"/>
<dbReference type="KEGG" id="cput:CONPUDRAFT_72117"/>
<evidence type="ECO:0000256" key="1">
    <source>
        <dbReference type="SAM" id="MobiDB-lite"/>
    </source>
</evidence>
<evidence type="ECO:0000313" key="3">
    <source>
        <dbReference type="Proteomes" id="UP000053558"/>
    </source>
</evidence>
<protein>
    <submittedName>
        <fullName evidence="2">Uncharacterized protein</fullName>
    </submittedName>
</protein>
<feature type="compositionally biased region" description="Polar residues" evidence="1">
    <location>
        <begin position="134"/>
        <end position="157"/>
    </location>
</feature>
<dbReference type="EMBL" id="JH711577">
    <property type="protein sequence ID" value="EIW81703.1"/>
    <property type="molecule type" value="Genomic_DNA"/>
</dbReference>
<feature type="compositionally biased region" description="Polar residues" evidence="1">
    <location>
        <begin position="206"/>
        <end position="217"/>
    </location>
</feature>
<accession>A0A5M3MRA1</accession>
<feature type="region of interest" description="Disordered" evidence="1">
    <location>
        <begin position="430"/>
        <end position="464"/>
    </location>
</feature>
<feature type="compositionally biased region" description="Basic and acidic residues" evidence="1">
    <location>
        <begin position="112"/>
        <end position="126"/>
    </location>
</feature>
<dbReference type="OrthoDB" id="2248459at2759"/>
<comment type="caution">
    <text evidence="2">The sequence shown here is derived from an EMBL/GenBank/DDBJ whole genome shotgun (WGS) entry which is preliminary data.</text>
</comment>
<proteinExistence type="predicted"/>
<feature type="region of interest" description="Disordered" evidence="1">
    <location>
        <begin position="270"/>
        <end position="310"/>
    </location>
</feature>
<feature type="region of interest" description="Disordered" evidence="1">
    <location>
        <begin position="11"/>
        <end position="56"/>
    </location>
</feature>
<feature type="region of interest" description="Disordered" evidence="1">
    <location>
        <begin position="204"/>
        <end position="223"/>
    </location>
</feature>
<name>A0A5M3MRA1_CONPW</name>
<keyword evidence="3" id="KW-1185">Reference proteome</keyword>
<feature type="compositionally biased region" description="Basic and acidic residues" evidence="1">
    <location>
        <begin position="32"/>
        <end position="44"/>
    </location>
</feature>
<dbReference type="RefSeq" id="XP_007767456.1">
    <property type="nucleotide sequence ID" value="XM_007769266.1"/>
</dbReference>
<organism evidence="2 3">
    <name type="scientific">Coniophora puteana (strain RWD-64-598)</name>
    <name type="common">Brown rot fungus</name>
    <dbReference type="NCBI Taxonomy" id="741705"/>
    <lineage>
        <taxon>Eukaryota</taxon>
        <taxon>Fungi</taxon>
        <taxon>Dikarya</taxon>
        <taxon>Basidiomycota</taxon>
        <taxon>Agaricomycotina</taxon>
        <taxon>Agaricomycetes</taxon>
        <taxon>Agaricomycetidae</taxon>
        <taxon>Boletales</taxon>
        <taxon>Coniophorineae</taxon>
        <taxon>Coniophoraceae</taxon>
        <taxon>Coniophora</taxon>
    </lineage>
</organism>
<sequence length="532" mass="58302">MTIMVMTLYRRKKEGQNKREGPGPVGSSKRQRVNENGRAARDDQTAQAGRRRVRRGDGVTAALKKIFGLTGGRGEQRRESGLIERGTFFQGMNSLGVHRLVERVYPARAKERLYHVPEPRTSHDSTDPEESELGNDQQENTNTTSANERAQARSSHVSAAADTYPPATGQLPEDMNLMTLRPGRAREEGFHSIAVPTHLLLPSPPVSRSQAQTSSAIPQRIPHPHKLLSGEPLSPDPNVVLHLPHPGSMLLASTVKESPRRASVTSLHVRFSKPTPTPNRILVSDVASPFSEESNDSTNPNYRISRPDPSLNALARRKEALISRVYSSSKAPRRDSAPANAYTPPLVPLPPATVVNTPTTAPAGVYWVSSSIPISFTIPPHPARHFCPPLCPILPRDLRLFQPGIASRPVTSPVPDRKSSGATSYCLRSYVEQSPSSDEDSEEDNQSPSAVTEMMPDASRSSRRPPCTNCFHYLDYKIHVPAYSGHAADPGSSILVTTPHHIRYYDLSVSDIYLWSADMKGLGMGDMKAVVD</sequence>
<evidence type="ECO:0000313" key="2">
    <source>
        <dbReference type="EMBL" id="EIW81703.1"/>
    </source>
</evidence>
<feature type="region of interest" description="Disordered" evidence="1">
    <location>
        <begin position="112"/>
        <end position="174"/>
    </location>
</feature>
<dbReference type="Proteomes" id="UP000053558">
    <property type="component" value="Unassembled WGS sequence"/>
</dbReference>
<feature type="region of interest" description="Disordered" evidence="1">
    <location>
        <begin position="325"/>
        <end position="346"/>
    </location>
</feature>